<evidence type="ECO:0000256" key="4">
    <source>
        <dbReference type="RuleBase" id="RU000384"/>
    </source>
</evidence>
<accession>A0A7I9VFE9</accession>
<keyword evidence="10" id="KW-1185">Reference proteome</keyword>
<dbReference type="InterPro" id="IPR014746">
    <property type="entry name" value="Gln_synth/guanido_kin_cat_dom"/>
</dbReference>
<dbReference type="GO" id="GO:0006542">
    <property type="term" value="P:glutamine biosynthetic process"/>
    <property type="evidence" value="ECO:0007669"/>
    <property type="project" value="InterPro"/>
</dbReference>
<dbReference type="PANTHER" id="PTHR43785">
    <property type="entry name" value="GAMMA-GLUTAMYLPUTRESCINE SYNTHETASE"/>
    <property type="match status" value="1"/>
</dbReference>
<feature type="domain" description="GS catalytic" evidence="5">
    <location>
        <begin position="113"/>
        <end position="456"/>
    </location>
</feature>
<dbReference type="SMART" id="SM01230">
    <property type="entry name" value="Gln-synt_C"/>
    <property type="match status" value="1"/>
</dbReference>
<evidence type="ECO:0000256" key="3">
    <source>
        <dbReference type="PROSITE-ProRule" id="PRU01331"/>
    </source>
</evidence>
<dbReference type="RefSeq" id="WP_228461099.1">
    <property type="nucleotide sequence ID" value="NZ_BJOV01000001.1"/>
</dbReference>
<dbReference type="EMBL" id="BJOV01000001">
    <property type="protein sequence ID" value="GED99558.1"/>
    <property type="molecule type" value="Genomic_DNA"/>
</dbReference>
<evidence type="ECO:0000313" key="7">
    <source>
        <dbReference type="EMBL" id="GED99950.1"/>
    </source>
</evidence>
<dbReference type="Gene3D" id="3.30.590.10">
    <property type="entry name" value="Glutamine synthetase/guanido kinase, catalytic domain"/>
    <property type="match status" value="1"/>
</dbReference>
<dbReference type="InterPro" id="IPR008146">
    <property type="entry name" value="Gln_synth_cat_dom"/>
</dbReference>
<keyword evidence="2" id="KW-0436">Ligase</keyword>
<dbReference type="PANTHER" id="PTHR43785:SF12">
    <property type="entry name" value="TYPE-1 GLUTAMINE SYNTHETASE 2"/>
    <property type="match status" value="1"/>
</dbReference>
<dbReference type="EMBL" id="BJOV01000007">
    <property type="protein sequence ID" value="GEE04127.1"/>
    <property type="molecule type" value="Genomic_DNA"/>
</dbReference>
<dbReference type="InterPro" id="IPR036651">
    <property type="entry name" value="Gln_synt_N_sf"/>
</dbReference>
<evidence type="ECO:0000313" key="9">
    <source>
        <dbReference type="EMBL" id="GEE04127.1"/>
    </source>
</evidence>
<reference evidence="10" key="1">
    <citation type="submission" date="2019-06" db="EMBL/GenBank/DDBJ databases">
        <title>Gordonia isolated from sludge of a wastewater treatment plant.</title>
        <authorList>
            <person name="Tamura T."/>
            <person name="Aoyama K."/>
            <person name="Kang Y."/>
            <person name="Saito S."/>
            <person name="Akiyama N."/>
            <person name="Yazawa K."/>
            <person name="Gonoi T."/>
            <person name="Mikami Y."/>
        </authorList>
    </citation>
    <scope>NUCLEOTIDE SEQUENCE [LARGE SCALE GENOMIC DNA]</scope>
    <source>
        <strain evidence="10">NBRC 107696</strain>
    </source>
</reference>
<dbReference type="GO" id="GO:0004356">
    <property type="term" value="F:glutamine synthetase activity"/>
    <property type="evidence" value="ECO:0007669"/>
    <property type="project" value="InterPro"/>
</dbReference>
<gene>
    <name evidence="6" type="ORF">nbrc107696_00050</name>
    <name evidence="7" type="ORF">nbrc107696_03970</name>
    <name evidence="8" type="ORF">nbrc107696_45450</name>
    <name evidence="9" type="ORF">nbrc107696_45730</name>
</gene>
<protein>
    <submittedName>
        <fullName evidence="8">Glutamine synthetase</fullName>
    </submittedName>
</protein>
<evidence type="ECO:0000313" key="6">
    <source>
        <dbReference type="EMBL" id="GED99558.1"/>
    </source>
</evidence>
<dbReference type="EMBL" id="BJOV01000007">
    <property type="protein sequence ID" value="GEE04099.1"/>
    <property type="molecule type" value="Genomic_DNA"/>
</dbReference>
<sequence>MSSETSATDELTDVRSVRIEMTNHDGALLGKSLSPTKYLSARDKGFTVADLVLGLDLTNHAQLGFGFPAWREGFMPDLFARPDLETLVEWKPGQASVICDFWTADGDPVEADPRQALKRIAAAYADRGYTVTASVEIEATVFRESIDEARAKQYQDLTPLGGNAGAALILAKSPDFTEYAEAVVARLDELGIPWEAWSDEAASGQIEFNLAPDDAVTAADLWARTRQVMREVAYSLGRSITFMSKWSTEYGQGSHLNVSVCDENGNVFFDSANPQQPSATMLHFLGGVMGSLKACTSFALPTITSYRRLIDLEGPPTTLTWGVGNKSCAVRAVMAGPGATRLEYRLPSADSNTYLALATFLAAGLAGIDSKAMPPPAYELMAWAAPDEVAPRVPADLYSAVAALADDTVLREYLGEEFVDYWVGTRRWEWLTFHTETDRNDDQISVWESNRYFELA</sequence>
<evidence type="ECO:0000259" key="5">
    <source>
        <dbReference type="PROSITE" id="PS51987"/>
    </source>
</evidence>
<comment type="similarity">
    <text evidence="1 3 4">Belongs to the glutamine synthetase family.</text>
</comment>
<name>A0A7I9VFE9_9ACTN</name>
<evidence type="ECO:0000256" key="2">
    <source>
        <dbReference type="ARBA" id="ARBA00022598"/>
    </source>
</evidence>
<comment type="caution">
    <text evidence="8">The sequence shown here is derived from an EMBL/GenBank/DDBJ whole genome shotgun (WGS) entry which is preliminary data.</text>
</comment>
<evidence type="ECO:0000313" key="10">
    <source>
        <dbReference type="Proteomes" id="UP000444960"/>
    </source>
</evidence>
<dbReference type="AlphaFoldDB" id="A0A7I9VFE9"/>
<evidence type="ECO:0000256" key="1">
    <source>
        <dbReference type="ARBA" id="ARBA00009897"/>
    </source>
</evidence>
<evidence type="ECO:0000313" key="8">
    <source>
        <dbReference type="EMBL" id="GEE04099.1"/>
    </source>
</evidence>
<dbReference type="Pfam" id="PF00120">
    <property type="entry name" value="Gln-synt_C"/>
    <property type="match status" value="1"/>
</dbReference>
<dbReference type="Gene3D" id="3.10.20.70">
    <property type="entry name" value="Glutamine synthetase, N-terminal domain"/>
    <property type="match status" value="1"/>
</dbReference>
<dbReference type="SUPFAM" id="SSF55931">
    <property type="entry name" value="Glutamine synthetase/guanido kinase"/>
    <property type="match status" value="1"/>
</dbReference>
<dbReference type="PROSITE" id="PS51987">
    <property type="entry name" value="GS_CATALYTIC"/>
    <property type="match status" value="1"/>
</dbReference>
<dbReference type="EMBL" id="BJOV01000002">
    <property type="protein sequence ID" value="GED99950.1"/>
    <property type="molecule type" value="Genomic_DNA"/>
</dbReference>
<reference evidence="8" key="2">
    <citation type="journal article" date="2020" name="Int. J. Syst. Evol. Microbiol.">
        <title>Gordonia crocea sp. nov. and Gordonia spumicola sp. nov. isolated from sludge of a wastewater treatment plant.</title>
        <authorList>
            <person name="Tamura T."/>
            <person name="Saito S."/>
            <person name="Hamada M."/>
            <person name="Kang Y."/>
            <person name="Hoshino Y."/>
            <person name="Gonoi T."/>
            <person name="Mikami Y."/>
            <person name="Yaguchi T."/>
        </authorList>
    </citation>
    <scope>NUCLEOTIDE SEQUENCE</scope>
    <source>
        <strain evidence="8">NBRC 107696</strain>
    </source>
</reference>
<proteinExistence type="inferred from homology"/>
<organism evidence="8 10">
    <name type="scientific">Gordonia spumicola</name>
    <dbReference type="NCBI Taxonomy" id="589161"/>
    <lineage>
        <taxon>Bacteria</taxon>
        <taxon>Bacillati</taxon>
        <taxon>Actinomycetota</taxon>
        <taxon>Actinomycetes</taxon>
        <taxon>Mycobacteriales</taxon>
        <taxon>Gordoniaceae</taxon>
        <taxon>Gordonia</taxon>
    </lineage>
</organism>
<dbReference type="Proteomes" id="UP000444960">
    <property type="component" value="Unassembled WGS sequence"/>
</dbReference>